<dbReference type="Proteomes" id="UP000567293">
    <property type="component" value="Unassembled WGS sequence"/>
</dbReference>
<protein>
    <submittedName>
        <fullName evidence="1">Uncharacterized protein</fullName>
    </submittedName>
</protein>
<gene>
    <name evidence="1" type="ORF">HRJ53_04820</name>
</gene>
<sequence>MERSILADLFERGGRGQLSGLRDRRPIERLVNKGFVERHTLNSQQEEYVLTAIGKKVLDNK</sequence>
<dbReference type="Pfam" id="PF21441">
    <property type="entry name" value="DUF3860-like"/>
    <property type="match status" value="1"/>
</dbReference>
<dbReference type="AlphaFoldDB" id="A0A7V8SVW9"/>
<dbReference type="InterPro" id="IPR036388">
    <property type="entry name" value="WH-like_DNA-bd_sf"/>
</dbReference>
<comment type="caution">
    <text evidence="1">The sequence shown here is derived from an EMBL/GenBank/DDBJ whole genome shotgun (WGS) entry which is preliminary data.</text>
</comment>
<evidence type="ECO:0000313" key="1">
    <source>
        <dbReference type="EMBL" id="MBA0084299.1"/>
    </source>
</evidence>
<organism evidence="1 2">
    <name type="scientific">Candidatus Acidiferrum panamense</name>
    <dbReference type="NCBI Taxonomy" id="2741543"/>
    <lineage>
        <taxon>Bacteria</taxon>
        <taxon>Pseudomonadati</taxon>
        <taxon>Acidobacteriota</taxon>
        <taxon>Terriglobia</taxon>
        <taxon>Candidatus Acidiferrales</taxon>
        <taxon>Candidatus Acidiferrum</taxon>
    </lineage>
</organism>
<accession>A0A7V8SVW9</accession>
<evidence type="ECO:0000313" key="2">
    <source>
        <dbReference type="Proteomes" id="UP000567293"/>
    </source>
</evidence>
<proteinExistence type="predicted"/>
<dbReference type="EMBL" id="JACDQQ010000467">
    <property type="protein sequence ID" value="MBA0084299.1"/>
    <property type="molecule type" value="Genomic_DNA"/>
</dbReference>
<keyword evidence="2" id="KW-1185">Reference proteome</keyword>
<reference evidence="1" key="1">
    <citation type="submission" date="2020-06" db="EMBL/GenBank/DDBJ databases">
        <title>Legume-microbial interactions unlock mineral nutrients during tropical forest succession.</title>
        <authorList>
            <person name="Epihov D.Z."/>
        </authorList>
    </citation>
    <scope>NUCLEOTIDE SEQUENCE [LARGE SCALE GENOMIC DNA]</scope>
    <source>
        <strain evidence="1">Pan2503</strain>
    </source>
</reference>
<dbReference type="Gene3D" id="1.10.10.10">
    <property type="entry name" value="Winged helix-like DNA-binding domain superfamily/Winged helix DNA-binding domain"/>
    <property type="match status" value="1"/>
</dbReference>
<name>A0A7V8SVW9_9BACT</name>
<dbReference type="InterPro" id="IPR049277">
    <property type="entry name" value="DUF3860-like"/>
</dbReference>